<evidence type="ECO:0000313" key="2">
    <source>
        <dbReference type="Proteomes" id="UP000305517"/>
    </source>
</evidence>
<sequence length="176" mass="19226">MSRWFFIVGGVLLLGFAGVYAWLGGFSTPQIDLVTTTQPVFVAGKAYKGLPDKQFGKLFAEANALYRKGTLKGTLGNIYYNDAVAEGEEIDAFVGVVVPDTTSQALPLGYRYRTFAAGQRVLRARVRANFMLAPGRLYPALQEAVKARKLTSRNVFLEQFPEDGPAEMLLVVAGPQ</sequence>
<dbReference type="OrthoDB" id="850851at2"/>
<name>A0A5R8WTU2_9BACT</name>
<accession>A0A5R8WTU2</accession>
<gene>
    <name evidence="1" type="ORF">FDY95_05150</name>
</gene>
<dbReference type="EMBL" id="VAJM01000002">
    <property type="protein sequence ID" value="TLM95179.1"/>
    <property type="molecule type" value="Genomic_DNA"/>
</dbReference>
<evidence type="ECO:0000313" key="1">
    <source>
        <dbReference type="EMBL" id="TLM95179.1"/>
    </source>
</evidence>
<proteinExistence type="predicted"/>
<evidence type="ECO:0008006" key="3">
    <source>
        <dbReference type="Google" id="ProtNLM"/>
    </source>
</evidence>
<reference evidence="1 2" key="1">
    <citation type="submission" date="2019-05" db="EMBL/GenBank/DDBJ databases">
        <title>Hymenobacter edaphi sp. nov., isolated from abandoned arsenic-contaminated farmland soil.</title>
        <authorList>
            <person name="Nie L."/>
        </authorList>
    </citation>
    <scope>NUCLEOTIDE SEQUENCE [LARGE SCALE GENOMIC DNA]</scope>
    <source>
        <strain evidence="1 2">1-3-3-8</strain>
    </source>
</reference>
<dbReference type="Proteomes" id="UP000305517">
    <property type="component" value="Unassembled WGS sequence"/>
</dbReference>
<comment type="caution">
    <text evidence="1">The sequence shown here is derived from an EMBL/GenBank/DDBJ whole genome shotgun (WGS) entry which is preliminary data.</text>
</comment>
<dbReference type="RefSeq" id="WP_138075653.1">
    <property type="nucleotide sequence ID" value="NZ_VAJM01000002.1"/>
</dbReference>
<keyword evidence="2" id="KW-1185">Reference proteome</keyword>
<protein>
    <recommendedName>
        <fullName evidence="3">GyrI-like domain-containing protein</fullName>
    </recommendedName>
</protein>
<organism evidence="1 2">
    <name type="scientific">Hymenobacter jeollabukensis</name>
    <dbReference type="NCBI Taxonomy" id="2025313"/>
    <lineage>
        <taxon>Bacteria</taxon>
        <taxon>Pseudomonadati</taxon>
        <taxon>Bacteroidota</taxon>
        <taxon>Cytophagia</taxon>
        <taxon>Cytophagales</taxon>
        <taxon>Hymenobacteraceae</taxon>
        <taxon>Hymenobacter</taxon>
    </lineage>
</organism>
<dbReference type="AlphaFoldDB" id="A0A5R8WTU2"/>